<dbReference type="InterPro" id="IPR056336">
    <property type="entry name" value="YVC1_C"/>
</dbReference>
<sequence>MQICVARMLQESGIFFCLLALMGIGFLQGLYALDAADGQTREAYEVVNVLVQALLQAPDYETFKPSPAGLVLYYLWNVTTVVVLLNVLISLFSSAYDDVVQDAAGEYLAYFADKAVGMIRAPDEFLYPAPLNLVEIVLIAPWEFVLSSKAYAKLNKYVMSVLFFIPLAIIAVYEAELDPAKNKWMKNWLSQADEGLEDMPEFQDPEVDGEDAAAGLRISKVPFKELISVFPDVTHSSENIIVKELTDLKNEIRELKRLLADRA</sequence>
<dbReference type="Proteomes" id="UP001385951">
    <property type="component" value="Unassembled WGS sequence"/>
</dbReference>
<dbReference type="AlphaFoldDB" id="A0AAW0GPQ1"/>
<keyword evidence="1" id="KW-0812">Transmembrane</keyword>
<keyword evidence="1" id="KW-1133">Transmembrane helix</keyword>
<feature type="domain" description="Calcium channel YVC1-like C-terminal transmembrane" evidence="2">
    <location>
        <begin position="33"/>
        <end position="175"/>
    </location>
</feature>
<comment type="caution">
    <text evidence="3">The sequence shown here is derived from an EMBL/GenBank/DDBJ whole genome shotgun (WGS) entry which is preliminary data.</text>
</comment>
<evidence type="ECO:0000313" key="4">
    <source>
        <dbReference type="Proteomes" id="UP001385951"/>
    </source>
</evidence>
<accession>A0AAW0GPQ1</accession>
<keyword evidence="1" id="KW-0472">Membrane</keyword>
<feature type="transmembrane region" description="Helical" evidence="1">
    <location>
        <begin position="157"/>
        <end position="175"/>
    </location>
</feature>
<reference evidence="3 4" key="1">
    <citation type="submission" date="2022-09" db="EMBL/GenBank/DDBJ databases">
        <authorList>
            <person name="Palmer J.M."/>
        </authorList>
    </citation>
    <scope>NUCLEOTIDE SEQUENCE [LARGE SCALE GENOMIC DNA]</scope>
    <source>
        <strain evidence="3 4">DSM 7382</strain>
    </source>
</reference>
<gene>
    <name evidence="3" type="ORF">QCA50_000013</name>
</gene>
<feature type="transmembrane region" description="Helical" evidence="1">
    <location>
        <begin position="12"/>
        <end position="33"/>
    </location>
</feature>
<protein>
    <recommendedName>
        <fullName evidence="2">Calcium channel YVC1-like C-terminal transmembrane domain-containing protein</fullName>
    </recommendedName>
</protein>
<keyword evidence="4" id="KW-1185">Reference proteome</keyword>
<organism evidence="3 4">
    <name type="scientific">Cerrena zonata</name>
    <dbReference type="NCBI Taxonomy" id="2478898"/>
    <lineage>
        <taxon>Eukaryota</taxon>
        <taxon>Fungi</taxon>
        <taxon>Dikarya</taxon>
        <taxon>Basidiomycota</taxon>
        <taxon>Agaricomycotina</taxon>
        <taxon>Agaricomycetes</taxon>
        <taxon>Polyporales</taxon>
        <taxon>Cerrenaceae</taxon>
        <taxon>Cerrena</taxon>
    </lineage>
</organism>
<evidence type="ECO:0000259" key="2">
    <source>
        <dbReference type="Pfam" id="PF23317"/>
    </source>
</evidence>
<evidence type="ECO:0000256" key="1">
    <source>
        <dbReference type="SAM" id="Phobius"/>
    </source>
</evidence>
<dbReference type="PANTHER" id="PTHR35859:SF4">
    <property type="entry name" value="MEMBRANE CHANNEL PROTEIN, PUTATIVE (AFU_ORTHOLOGUE AFUA_6G11300)-RELATED"/>
    <property type="match status" value="1"/>
</dbReference>
<dbReference type="EMBL" id="JASBNA010000001">
    <property type="protein sequence ID" value="KAK7695378.1"/>
    <property type="molecule type" value="Genomic_DNA"/>
</dbReference>
<proteinExistence type="predicted"/>
<evidence type="ECO:0000313" key="3">
    <source>
        <dbReference type="EMBL" id="KAK7695378.1"/>
    </source>
</evidence>
<dbReference type="InterPro" id="IPR052971">
    <property type="entry name" value="TRP_calcium_channel"/>
</dbReference>
<name>A0AAW0GPQ1_9APHY</name>
<feature type="transmembrane region" description="Helical" evidence="1">
    <location>
        <begin position="71"/>
        <end position="92"/>
    </location>
</feature>
<dbReference type="PANTHER" id="PTHR35859">
    <property type="entry name" value="NONSELECTIVE CATION CHANNEL PROTEIN"/>
    <property type="match status" value="1"/>
</dbReference>
<dbReference type="Pfam" id="PF23317">
    <property type="entry name" value="YVC1_C"/>
    <property type="match status" value="1"/>
</dbReference>